<evidence type="ECO:0000313" key="4">
    <source>
        <dbReference type="EMBL" id="PWA57141.1"/>
    </source>
</evidence>
<dbReference type="AlphaFoldDB" id="A0A2U1M7C1"/>
<dbReference type="PANTHER" id="PTHR32009:SF109">
    <property type="entry name" value="TOLL-INTERLEUKIN-RESISTANCE (TIR) DOMAIN FAMILY PROTEIN"/>
    <property type="match status" value="1"/>
</dbReference>
<dbReference type="InterPro" id="IPR000157">
    <property type="entry name" value="TIR_dom"/>
</dbReference>
<dbReference type="PROSITE" id="PS50104">
    <property type="entry name" value="TIR"/>
    <property type="match status" value="2"/>
</dbReference>
<dbReference type="Pfam" id="PF01582">
    <property type="entry name" value="TIR"/>
    <property type="match status" value="2"/>
</dbReference>
<evidence type="ECO:0000256" key="2">
    <source>
        <dbReference type="SAM" id="MobiDB-lite"/>
    </source>
</evidence>
<proteinExistence type="predicted"/>
<feature type="domain" description="TIR" evidence="3">
    <location>
        <begin position="38"/>
        <end position="204"/>
    </location>
</feature>
<accession>A0A2U1M7C1</accession>
<comment type="caution">
    <text evidence="4">The sequence shown here is derived from an EMBL/GenBank/DDBJ whole genome shotgun (WGS) entry which is preliminary data.</text>
</comment>
<dbReference type="EMBL" id="PKPP01006251">
    <property type="protein sequence ID" value="PWA57141.1"/>
    <property type="molecule type" value="Genomic_DNA"/>
</dbReference>
<dbReference type="STRING" id="35608.A0A2U1M7C1"/>
<name>A0A2U1M7C1_ARTAN</name>
<evidence type="ECO:0000256" key="1">
    <source>
        <dbReference type="ARBA" id="ARBA00023027"/>
    </source>
</evidence>
<keyword evidence="4" id="KW-0675">Receptor</keyword>
<protein>
    <submittedName>
        <fullName evidence="4">Toll/interleukin-1 receptor (TIR) domain-containing protein</fullName>
    </submittedName>
</protein>
<keyword evidence="1" id="KW-0520">NAD</keyword>
<dbReference type="GO" id="GO:0007165">
    <property type="term" value="P:signal transduction"/>
    <property type="evidence" value="ECO:0007669"/>
    <property type="project" value="InterPro"/>
</dbReference>
<feature type="region of interest" description="Disordered" evidence="2">
    <location>
        <begin position="1"/>
        <end position="33"/>
    </location>
</feature>
<gene>
    <name evidence="4" type="ORF">CTI12_AA412670</name>
</gene>
<dbReference type="FunFam" id="3.40.50.10140:FF:000007">
    <property type="entry name" value="Disease resistance protein (TIR-NBS-LRR class)"/>
    <property type="match status" value="1"/>
</dbReference>
<reference evidence="4 5" key="1">
    <citation type="journal article" date="2018" name="Mol. Plant">
        <title>The genome of Artemisia annua provides insight into the evolution of Asteraceae family and artemisinin biosynthesis.</title>
        <authorList>
            <person name="Shen Q."/>
            <person name="Zhang L."/>
            <person name="Liao Z."/>
            <person name="Wang S."/>
            <person name="Yan T."/>
            <person name="Shi P."/>
            <person name="Liu M."/>
            <person name="Fu X."/>
            <person name="Pan Q."/>
            <person name="Wang Y."/>
            <person name="Lv Z."/>
            <person name="Lu X."/>
            <person name="Zhang F."/>
            <person name="Jiang W."/>
            <person name="Ma Y."/>
            <person name="Chen M."/>
            <person name="Hao X."/>
            <person name="Li L."/>
            <person name="Tang Y."/>
            <person name="Lv G."/>
            <person name="Zhou Y."/>
            <person name="Sun X."/>
            <person name="Brodelius P.E."/>
            <person name="Rose J.K.C."/>
            <person name="Tang K."/>
        </authorList>
    </citation>
    <scope>NUCLEOTIDE SEQUENCE [LARGE SCALE GENOMIC DNA]</scope>
    <source>
        <strain evidence="5">cv. Huhao1</strain>
        <tissue evidence="4">Leaf</tissue>
    </source>
</reference>
<organism evidence="4 5">
    <name type="scientific">Artemisia annua</name>
    <name type="common">Sweet wormwood</name>
    <dbReference type="NCBI Taxonomy" id="35608"/>
    <lineage>
        <taxon>Eukaryota</taxon>
        <taxon>Viridiplantae</taxon>
        <taxon>Streptophyta</taxon>
        <taxon>Embryophyta</taxon>
        <taxon>Tracheophyta</taxon>
        <taxon>Spermatophyta</taxon>
        <taxon>Magnoliopsida</taxon>
        <taxon>eudicotyledons</taxon>
        <taxon>Gunneridae</taxon>
        <taxon>Pentapetalae</taxon>
        <taxon>asterids</taxon>
        <taxon>campanulids</taxon>
        <taxon>Asterales</taxon>
        <taxon>Asteraceae</taxon>
        <taxon>Asteroideae</taxon>
        <taxon>Anthemideae</taxon>
        <taxon>Artemisiinae</taxon>
        <taxon>Artemisia</taxon>
    </lineage>
</organism>
<dbReference type="OrthoDB" id="1690347at2759"/>
<dbReference type="PANTHER" id="PTHR32009">
    <property type="entry name" value="TMV RESISTANCE PROTEIN N-LIKE"/>
    <property type="match status" value="1"/>
</dbReference>
<keyword evidence="5" id="KW-1185">Reference proteome</keyword>
<evidence type="ECO:0000259" key="3">
    <source>
        <dbReference type="PROSITE" id="PS50104"/>
    </source>
</evidence>
<sequence>MERSNGAYSCHNNSKNIKRSVPSSRPSNYTSASSSKWWNHDVFLSFRREDTGNNFVDHLCTALDQEGILTYKIEETFPVSESTLSSHLKAIEKSQIAVIVFSKNYADSSTCLEELVCILTCVNQRGQIVIPIFYHVDPSDVRKQKGTYGEAFIQHELKNKSKVDCWREALAVACNHFGWNIERIANGHESKGIKLIVDGILKRLYPDKGLIGTHTRLEGLKYDDGRATFLASSCEEVENLKISFQDIQLVTNYFEKNRRSSHRGTSGFLYDVYISFSARDSECHIVDDIRAALEQEGIYTKKEDETQSRKESILLKAIERSRLFVIIFTKKFVVNPWYLDEVAKIIECMKEKGQFVLPVFYNMSHYDVRTQKGYFGEVMSEFDTHPRMEVWRNALVEATNAPGLEYSNFW</sequence>
<dbReference type="Gene3D" id="3.40.50.10140">
    <property type="entry name" value="Toll/interleukin-1 receptor homology (TIR) domain"/>
    <property type="match status" value="2"/>
</dbReference>
<feature type="domain" description="TIR" evidence="3">
    <location>
        <begin position="268"/>
        <end position="410"/>
    </location>
</feature>
<dbReference type="Proteomes" id="UP000245207">
    <property type="component" value="Unassembled WGS sequence"/>
</dbReference>
<dbReference type="SUPFAM" id="SSF52200">
    <property type="entry name" value="Toll/Interleukin receptor TIR domain"/>
    <property type="match status" value="2"/>
</dbReference>
<evidence type="ECO:0000313" key="5">
    <source>
        <dbReference type="Proteomes" id="UP000245207"/>
    </source>
</evidence>
<dbReference type="InterPro" id="IPR035897">
    <property type="entry name" value="Toll_tir_struct_dom_sf"/>
</dbReference>
<dbReference type="SMART" id="SM00255">
    <property type="entry name" value="TIR"/>
    <property type="match status" value="2"/>
</dbReference>